<evidence type="ECO:0000313" key="2">
    <source>
        <dbReference type="Proteomes" id="UP000801492"/>
    </source>
</evidence>
<name>A0A8K0CGK6_IGNLU</name>
<sequence length="219" mass="24398">MLGFNDSGVTLVSYVSKKGKVVLLRSTMHRDGKNDVSSGDFRKLDIIAFYSHTKGAVDVVDQMKGTYSVARTKEDATYVPGQEIERLQNRVTCAIDSITITTPSEEHSDTILAWGVKSTLGFSVRYTNERQVHFKDLGLLQPNSSSFVKYLCPFTCSGIHIEYDQKSSQSKRTPIYQLEDNSAYNLSRGSKFDSKIPIATTIKSSQRSKKQEDVGCTIS</sequence>
<comment type="caution">
    <text evidence="1">The sequence shown here is derived from an EMBL/GenBank/DDBJ whole genome shotgun (WGS) entry which is preliminary data.</text>
</comment>
<protein>
    <submittedName>
        <fullName evidence="1">Uncharacterized protein</fullName>
    </submittedName>
</protein>
<keyword evidence="2" id="KW-1185">Reference proteome</keyword>
<accession>A0A8K0CGK6</accession>
<organism evidence="1 2">
    <name type="scientific">Ignelater luminosus</name>
    <name type="common">Cucubano</name>
    <name type="synonym">Pyrophorus luminosus</name>
    <dbReference type="NCBI Taxonomy" id="2038154"/>
    <lineage>
        <taxon>Eukaryota</taxon>
        <taxon>Metazoa</taxon>
        <taxon>Ecdysozoa</taxon>
        <taxon>Arthropoda</taxon>
        <taxon>Hexapoda</taxon>
        <taxon>Insecta</taxon>
        <taxon>Pterygota</taxon>
        <taxon>Neoptera</taxon>
        <taxon>Endopterygota</taxon>
        <taxon>Coleoptera</taxon>
        <taxon>Polyphaga</taxon>
        <taxon>Elateriformia</taxon>
        <taxon>Elateroidea</taxon>
        <taxon>Elateridae</taxon>
        <taxon>Agrypninae</taxon>
        <taxon>Pyrophorini</taxon>
        <taxon>Ignelater</taxon>
    </lineage>
</organism>
<dbReference type="EMBL" id="VTPC01085821">
    <property type="protein sequence ID" value="KAF2886959.1"/>
    <property type="molecule type" value="Genomic_DNA"/>
</dbReference>
<reference evidence="1" key="1">
    <citation type="submission" date="2019-08" db="EMBL/GenBank/DDBJ databases">
        <title>The genome of the North American firefly Photinus pyralis.</title>
        <authorList>
            <consortium name="Photinus pyralis genome working group"/>
            <person name="Fallon T.R."/>
            <person name="Sander Lower S.E."/>
            <person name="Weng J.-K."/>
        </authorList>
    </citation>
    <scope>NUCLEOTIDE SEQUENCE</scope>
    <source>
        <strain evidence="1">TRF0915ILg1</strain>
        <tissue evidence="1">Whole body</tissue>
    </source>
</reference>
<proteinExistence type="predicted"/>
<dbReference type="AlphaFoldDB" id="A0A8K0CGK6"/>
<dbReference type="OrthoDB" id="6077919at2759"/>
<dbReference type="Proteomes" id="UP000801492">
    <property type="component" value="Unassembled WGS sequence"/>
</dbReference>
<gene>
    <name evidence="1" type="ORF">ILUMI_19215</name>
</gene>
<evidence type="ECO:0000313" key="1">
    <source>
        <dbReference type="EMBL" id="KAF2886959.1"/>
    </source>
</evidence>